<dbReference type="EMBL" id="CP029535">
    <property type="protein sequence ID" value="AYU83385.1"/>
    <property type="molecule type" value="Genomic_DNA"/>
</dbReference>
<evidence type="ECO:0000313" key="3">
    <source>
        <dbReference type="Proteomes" id="UP000274082"/>
    </source>
</evidence>
<accession>A0A3Q8IGW4</accession>
<name>A0A3Q8IGW4_LEIDO</name>
<dbReference type="AlphaFoldDB" id="A0A3Q8IGW4"/>
<dbReference type="Proteomes" id="UP000318447">
    <property type="component" value="Unassembled WGS sequence"/>
</dbReference>
<reference evidence="4" key="3">
    <citation type="submission" date="2019-02" db="EMBL/GenBank/DDBJ databases">
        <title>FDA dAtabase for Regulatory Grade micrObial Sequences (FDA-ARGOS): Supporting development and validation of Infectious Disease Dx tests.</title>
        <authorList>
            <person name="Duncan R."/>
            <person name="Fisher C."/>
            <person name="Tallon L."/>
            <person name="Sadzewicz L."/>
            <person name="Sengamalay N."/>
            <person name="Ott S."/>
            <person name="Godinez A."/>
            <person name="Nagaraj S."/>
            <person name="Vavikolanu K."/>
            <person name="Nadendla S."/>
            <person name="Aluvathingal J."/>
            <person name="Sichtig H."/>
        </authorList>
    </citation>
    <scope>NUCLEOTIDE SEQUENCE [LARGE SCALE GENOMIC DNA]</scope>
    <source>
        <strain evidence="4">FDAARGOS_361</strain>
    </source>
</reference>
<dbReference type="VEuPathDB" id="TriTrypDB:LdCL_360009100"/>
<dbReference type="OrthoDB" id="263666at2759"/>
<proteinExistence type="predicted"/>
<dbReference type="Proteomes" id="UP000274082">
    <property type="component" value="Chromosome 36"/>
</dbReference>
<evidence type="ECO:0000313" key="1">
    <source>
        <dbReference type="EMBL" id="AYU83385.1"/>
    </source>
</evidence>
<sequence length="167" mass="17751">MDFEGLLTHDALRPLMSEFALHLMDHSDTASLISRLPPPKMAMLYHAALLRSSTAVSAQGEFTHGAERLCASVLDAYALRDGGVKGETPGMDGARMRSVWTITAEEAPAAMIICPALCQRLVEAEGKHPFLEEALAAREARLQHRIVTLAAGVAPASSISPASPAPP</sequence>
<dbReference type="VEuPathDB" id="TriTrypDB:LDHU3_36.0560"/>
<evidence type="ECO:0000313" key="4">
    <source>
        <dbReference type="Proteomes" id="UP000318447"/>
    </source>
</evidence>
<gene>
    <name evidence="2" type="ORF">CGC21_12540</name>
    <name evidence="1" type="ORF">LdCL_360009100</name>
</gene>
<reference evidence="2" key="2">
    <citation type="submission" date="2019-02" db="EMBL/GenBank/DDBJ databases">
        <title>FDA dAtabase for Regulatory Grade micrObial Sequences (FDA-ARGOS): Supporting development and validation of Infectious Disease Dx tests.</title>
        <authorList>
            <person name="Duncan R."/>
            <person name="Fisher C."/>
            <person name="Tallon L.J."/>
            <person name="Sadzewicz L."/>
            <person name="Sengamalay N."/>
            <person name="Ott S."/>
            <person name="Godinez A."/>
            <person name="Nagaraj S."/>
            <person name="Nadendla S."/>
            <person name="Sichtig H."/>
        </authorList>
    </citation>
    <scope>NUCLEOTIDE SEQUENCE</scope>
    <source>
        <strain evidence="2">FDAARGOS_361</strain>
    </source>
</reference>
<keyword evidence="3" id="KW-1185">Reference proteome</keyword>
<evidence type="ECO:0000313" key="2">
    <source>
        <dbReference type="EMBL" id="TPP48158.1"/>
    </source>
</evidence>
<reference evidence="1 3" key="1">
    <citation type="journal article" date="2018" name="Sci. Rep.">
        <title>A complete Leishmania donovani reference genome identifies novel genetic variations associated with virulence.</title>
        <authorList>
            <person name="Lypaczewski P."/>
            <person name="Hoshizaki J."/>
            <person name="Zhang W.-W."/>
            <person name="McCall L.-I."/>
            <person name="Torcivia-Rodriguez J."/>
            <person name="Simonyan V."/>
            <person name="Kaur A."/>
            <person name="Dewar K."/>
            <person name="Matlashewski G."/>
        </authorList>
    </citation>
    <scope>NUCLEOTIDE SEQUENCE [LARGE SCALE GENOMIC DNA]</scope>
    <source>
        <strain evidence="1 3">LdCL</strain>
    </source>
</reference>
<organism evidence="1 3">
    <name type="scientific">Leishmania donovani</name>
    <dbReference type="NCBI Taxonomy" id="5661"/>
    <lineage>
        <taxon>Eukaryota</taxon>
        <taxon>Discoba</taxon>
        <taxon>Euglenozoa</taxon>
        <taxon>Kinetoplastea</taxon>
        <taxon>Metakinetoplastina</taxon>
        <taxon>Trypanosomatida</taxon>
        <taxon>Trypanosomatidae</taxon>
        <taxon>Leishmaniinae</taxon>
        <taxon>Leishmania</taxon>
    </lineage>
</organism>
<protein>
    <submittedName>
        <fullName evidence="1">Uncharacterized protein</fullName>
    </submittedName>
</protein>
<dbReference type="EMBL" id="RHLC01000054">
    <property type="protein sequence ID" value="TPP48158.1"/>
    <property type="molecule type" value="Genomic_DNA"/>
</dbReference>